<keyword evidence="4" id="KW-1185">Reference proteome</keyword>
<evidence type="ECO:0000256" key="1">
    <source>
        <dbReference type="SAM" id="MobiDB-lite"/>
    </source>
</evidence>
<dbReference type="OrthoDB" id="597977at2"/>
<dbReference type="RefSeq" id="WP_073002197.1">
    <property type="nucleotide sequence ID" value="NZ_FQUM01000005.1"/>
</dbReference>
<dbReference type="Pfam" id="PF12728">
    <property type="entry name" value="HTH_17"/>
    <property type="match status" value="1"/>
</dbReference>
<gene>
    <name evidence="3" type="ORF">SAMN05444274_105304</name>
</gene>
<sequence>MSNIIVTTPEELRAIVNEAVSGAFPKQASTQPQIDTMTLKDTLKLLKEHGYPTSKAKIYKLTSAGKIPCKTYGNKLVFSRKEVLLWAENQTKPKHDSTKVSLALARSARRKK</sequence>
<dbReference type="AlphaFoldDB" id="A0A1M5BU34"/>
<reference evidence="3 4" key="1">
    <citation type="submission" date="2016-11" db="EMBL/GenBank/DDBJ databases">
        <authorList>
            <person name="Jaros S."/>
            <person name="Januszkiewicz K."/>
            <person name="Wedrychowicz H."/>
        </authorList>
    </citation>
    <scope>NUCLEOTIDE SEQUENCE [LARGE SCALE GENOMIC DNA]</scope>
    <source>
        <strain evidence="3 4">DSM 26910</strain>
    </source>
</reference>
<protein>
    <recommendedName>
        <fullName evidence="2">Helix-turn-helix domain-containing protein</fullName>
    </recommendedName>
</protein>
<evidence type="ECO:0000313" key="4">
    <source>
        <dbReference type="Proteomes" id="UP000184164"/>
    </source>
</evidence>
<proteinExistence type="predicted"/>
<accession>A0A1M5BU34</accession>
<feature type="region of interest" description="Disordered" evidence="1">
    <location>
        <begin position="89"/>
        <end position="112"/>
    </location>
</feature>
<evidence type="ECO:0000313" key="3">
    <source>
        <dbReference type="EMBL" id="SHF45926.1"/>
    </source>
</evidence>
<feature type="domain" description="Helix-turn-helix" evidence="2">
    <location>
        <begin position="54"/>
        <end position="90"/>
    </location>
</feature>
<name>A0A1M5BU34_9BACT</name>
<dbReference type="Proteomes" id="UP000184164">
    <property type="component" value="Unassembled WGS sequence"/>
</dbReference>
<dbReference type="STRING" id="1484053.SAMN05444274_105304"/>
<organism evidence="3 4">
    <name type="scientific">Mariniphaga anaerophila</name>
    <dbReference type="NCBI Taxonomy" id="1484053"/>
    <lineage>
        <taxon>Bacteria</taxon>
        <taxon>Pseudomonadati</taxon>
        <taxon>Bacteroidota</taxon>
        <taxon>Bacteroidia</taxon>
        <taxon>Marinilabiliales</taxon>
        <taxon>Prolixibacteraceae</taxon>
        <taxon>Mariniphaga</taxon>
    </lineage>
</organism>
<dbReference type="EMBL" id="FQUM01000005">
    <property type="protein sequence ID" value="SHF45926.1"/>
    <property type="molecule type" value="Genomic_DNA"/>
</dbReference>
<dbReference type="InterPro" id="IPR041657">
    <property type="entry name" value="HTH_17"/>
</dbReference>
<evidence type="ECO:0000259" key="2">
    <source>
        <dbReference type="Pfam" id="PF12728"/>
    </source>
</evidence>